<dbReference type="AlphaFoldDB" id="A0ABD1X0M5"/>
<comment type="caution">
    <text evidence="2">The sequence shown here is derived from an EMBL/GenBank/DDBJ whole genome shotgun (WGS) entry which is preliminary data.</text>
</comment>
<organism evidence="2 3">
    <name type="scientific">Forsythia ovata</name>
    <dbReference type="NCBI Taxonomy" id="205694"/>
    <lineage>
        <taxon>Eukaryota</taxon>
        <taxon>Viridiplantae</taxon>
        <taxon>Streptophyta</taxon>
        <taxon>Embryophyta</taxon>
        <taxon>Tracheophyta</taxon>
        <taxon>Spermatophyta</taxon>
        <taxon>Magnoliopsida</taxon>
        <taxon>eudicotyledons</taxon>
        <taxon>Gunneridae</taxon>
        <taxon>Pentapetalae</taxon>
        <taxon>asterids</taxon>
        <taxon>lamiids</taxon>
        <taxon>Lamiales</taxon>
        <taxon>Oleaceae</taxon>
        <taxon>Forsythieae</taxon>
        <taxon>Forsythia</taxon>
    </lineage>
</organism>
<proteinExistence type="predicted"/>
<evidence type="ECO:0000313" key="2">
    <source>
        <dbReference type="EMBL" id="KAL2555510.1"/>
    </source>
</evidence>
<gene>
    <name evidence="1" type="ORF">Fot_00094</name>
    <name evidence="2" type="ORF">Fot_00249</name>
</gene>
<reference evidence="3" key="2">
    <citation type="submission" date="2024-07" db="EMBL/GenBank/DDBJ databases">
        <title>Two chromosome-level genome assemblies of Korean endemic species Abeliophyllum distichum and Forsythia ovata (Oleaceae).</title>
        <authorList>
            <person name="Jang H."/>
        </authorList>
    </citation>
    <scope>NUCLEOTIDE SEQUENCE [LARGE SCALE GENOMIC DNA]</scope>
</reference>
<name>A0ABD1X0M5_9LAMI</name>
<dbReference type="EMBL" id="JBFOLJ010000001">
    <property type="protein sequence ID" value="KAL2555510.1"/>
    <property type="molecule type" value="Genomic_DNA"/>
</dbReference>
<evidence type="ECO:0000313" key="1">
    <source>
        <dbReference type="EMBL" id="KAL2555355.1"/>
    </source>
</evidence>
<reference evidence="2" key="1">
    <citation type="submission" date="2024-07" db="EMBL/GenBank/DDBJ databases">
        <title>Two chromosome-level genome assemblies of Korean endemic species Abeliophyllum distichum and Forsythia ovata (Oleaceae).</title>
        <authorList>
            <person name="Mun J.H."/>
        </authorList>
    </citation>
    <scope>NUCLEOTIDE SEQUENCE</scope>
    <source>
        <strain evidence="2">KNKB202402200001</strain>
        <tissue evidence="2">Leaf</tissue>
    </source>
</reference>
<evidence type="ECO:0000313" key="3">
    <source>
        <dbReference type="Proteomes" id="UP001604277"/>
    </source>
</evidence>
<protein>
    <submittedName>
        <fullName evidence="2">Nucleolar GTP-binding protein 1</fullName>
    </submittedName>
</protein>
<sequence length="164" mass="19274">MPEILDVHNVYDFIDPDILQRLEELGRQEGMHQEQVADDDFEMDWAELTPEEQEALAEIRKKKSLFIQQHRMKKSTAESRPTVPRKFDKDRQFTSERTGRQLSTLGIIPTLAIYRACGKDPLTGVIKMALITWMWMVTYQRRSCGHHMKWFQERLEGFCSKEGA</sequence>
<dbReference type="EMBL" id="JBFOLJ010000001">
    <property type="protein sequence ID" value="KAL2555355.1"/>
    <property type="molecule type" value="Genomic_DNA"/>
</dbReference>
<accession>A0ABD1X0M5</accession>
<dbReference type="Proteomes" id="UP001604277">
    <property type="component" value="Unassembled WGS sequence"/>
</dbReference>
<keyword evidence="3" id="KW-1185">Reference proteome</keyword>